<proteinExistence type="inferred from homology"/>
<evidence type="ECO:0000256" key="10">
    <source>
        <dbReference type="ARBA" id="ARBA00029952"/>
    </source>
</evidence>
<sequence>MCSQTKAAAVMANIPRADIDPSGVFKYIVIRVYSREEGDDSEIDIVRGYGWAEYHGEYGDCPKTLCMELNWGHKSRYTDYEISNFSSKNLKFKAVFPVFQNGNSKQTTLKYSNKSF</sequence>
<keyword evidence="7" id="KW-0963">Cytoplasm</keyword>
<evidence type="ECO:0000313" key="16">
    <source>
        <dbReference type="Ensembl" id="ENSPREP00000031459.1"/>
    </source>
</evidence>
<evidence type="ECO:0000256" key="4">
    <source>
        <dbReference type="ARBA" id="ARBA00011245"/>
    </source>
</evidence>
<comment type="similarity">
    <text evidence="3">Belongs to the janus family.</text>
</comment>
<evidence type="ECO:0000256" key="8">
    <source>
        <dbReference type="ARBA" id="ARBA00022801"/>
    </source>
</evidence>
<evidence type="ECO:0000313" key="17">
    <source>
        <dbReference type="Proteomes" id="UP000242638"/>
    </source>
</evidence>
<evidence type="ECO:0000256" key="3">
    <source>
        <dbReference type="ARBA" id="ARBA00010971"/>
    </source>
</evidence>
<evidence type="ECO:0000256" key="1">
    <source>
        <dbReference type="ARBA" id="ARBA00003087"/>
    </source>
</evidence>
<evidence type="ECO:0000256" key="9">
    <source>
        <dbReference type="ARBA" id="ARBA00022912"/>
    </source>
</evidence>
<evidence type="ECO:0000256" key="5">
    <source>
        <dbReference type="ARBA" id="ARBA00011945"/>
    </source>
</evidence>
<dbReference type="PANTHER" id="PTHR12258:SF10">
    <property type="entry name" value="14 KDA PHOSPHOHISTIDINE PHOSPHATASE"/>
    <property type="match status" value="1"/>
</dbReference>
<dbReference type="Pfam" id="PF05005">
    <property type="entry name" value="Ocnus"/>
    <property type="match status" value="1"/>
</dbReference>
<dbReference type="InterPro" id="IPR007702">
    <property type="entry name" value="Janus"/>
</dbReference>
<name>A0A3P9QBQ1_POERE</name>
<comment type="function">
    <text evidence="1">Exhibits phosphohistidine phosphatase activity.</text>
</comment>
<comment type="subcellular location">
    <subcellularLocation>
        <location evidence="2">Cytoplasm</location>
    </subcellularLocation>
</comment>
<organism evidence="16 17">
    <name type="scientific">Poecilia reticulata</name>
    <name type="common">Guppy</name>
    <name type="synonym">Acanthophacelus reticulatus</name>
    <dbReference type="NCBI Taxonomy" id="8081"/>
    <lineage>
        <taxon>Eukaryota</taxon>
        <taxon>Metazoa</taxon>
        <taxon>Chordata</taxon>
        <taxon>Craniata</taxon>
        <taxon>Vertebrata</taxon>
        <taxon>Euteleostomi</taxon>
        <taxon>Actinopterygii</taxon>
        <taxon>Neopterygii</taxon>
        <taxon>Teleostei</taxon>
        <taxon>Neoteleostei</taxon>
        <taxon>Acanthomorphata</taxon>
        <taxon>Ovalentaria</taxon>
        <taxon>Atherinomorphae</taxon>
        <taxon>Cyprinodontiformes</taxon>
        <taxon>Poeciliidae</taxon>
        <taxon>Poeciliinae</taxon>
        <taxon>Poecilia</taxon>
    </lineage>
</organism>
<evidence type="ECO:0000256" key="12">
    <source>
        <dbReference type="ARBA" id="ARBA00049028"/>
    </source>
</evidence>
<comment type="catalytic activity">
    <reaction evidence="13">
        <text>N(tele)-phospho-L-histidyl-[protein] + H2O = L-histidyl-[protein] + phosphate</text>
        <dbReference type="Rhea" id="RHEA:47960"/>
        <dbReference type="Rhea" id="RHEA-COMP:9745"/>
        <dbReference type="Rhea" id="RHEA-COMP:10719"/>
        <dbReference type="ChEBI" id="CHEBI:15377"/>
        <dbReference type="ChEBI" id="CHEBI:29979"/>
        <dbReference type="ChEBI" id="CHEBI:43474"/>
        <dbReference type="ChEBI" id="CHEBI:83586"/>
        <dbReference type="EC" id="3.9.1.3"/>
    </reaction>
</comment>
<comment type="subunit">
    <text evidence="4">Monomer.</text>
</comment>
<reference evidence="16" key="2">
    <citation type="submission" date="2025-08" db="UniProtKB">
        <authorList>
            <consortium name="Ensembl"/>
        </authorList>
    </citation>
    <scope>IDENTIFICATION</scope>
    <source>
        <strain evidence="16">Guanapo</strain>
    </source>
</reference>
<dbReference type="Bgee" id="ENSPREG00000021306">
    <property type="expression patterns" value="Expressed in caudal fin and 1 other cell type or tissue"/>
</dbReference>
<evidence type="ECO:0000256" key="7">
    <source>
        <dbReference type="ARBA" id="ARBA00022490"/>
    </source>
</evidence>
<accession>A0A3P9QBQ1</accession>
<keyword evidence="17" id="KW-1185">Reference proteome</keyword>
<dbReference type="SUPFAM" id="SSF143724">
    <property type="entry name" value="PHP14-like"/>
    <property type="match status" value="1"/>
</dbReference>
<evidence type="ECO:0000256" key="11">
    <source>
        <dbReference type="ARBA" id="ARBA00030831"/>
    </source>
</evidence>
<dbReference type="Proteomes" id="UP000242638">
    <property type="component" value="Unassembled WGS sequence"/>
</dbReference>
<dbReference type="PANTHER" id="PTHR12258">
    <property type="entry name" value="JANUS-A/JANUS-B"/>
    <property type="match status" value="1"/>
</dbReference>
<keyword evidence="9" id="KW-0904">Protein phosphatase</keyword>
<dbReference type="Gene3D" id="3.50.20.20">
    <property type="entry name" value="Janus/Ocnus"/>
    <property type="match status" value="1"/>
</dbReference>
<dbReference type="AlphaFoldDB" id="A0A3P9QBQ1"/>
<protein>
    <recommendedName>
        <fullName evidence="6">14 kDa phosphohistidine phosphatase</fullName>
        <ecNumber evidence="5">3.9.1.3</ecNumber>
    </recommendedName>
    <alternativeName>
        <fullName evidence="11">Phosphohistidine phosphatase 1</fullName>
    </alternativeName>
    <alternativeName>
        <fullName evidence="10">Protein histidine phosphatase</fullName>
    </alternativeName>
</protein>
<reference evidence="17" key="1">
    <citation type="submission" date="2013-11" db="EMBL/GenBank/DDBJ databases">
        <title>The genomic landscape of the Guanapo guppy.</title>
        <authorList>
            <person name="Kuenstner A."/>
            <person name="Dreyer C."/>
        </authorList>
    </citation>
    <scope>NUCLEOTIDE SEQUENCE</scope>
    <source>
        <strain evidence="17">Guanapo</strain>
    </source>
</reference>
<feature type="binding site" evidence="15">
    <location>
        <position position="26"/>
    </location>
    <ligand>
        <name>substrate</name>
    </ligand>
</feature>
<evidence type="ECO:0000256" key="13">
    <source>
        <dbReference type="ARBA" id="ARBA00049335"/>
    </source>
</evidence>
<evidence type="ECO:0000256" key="6">
    <source>
        <dbReference type="ARBA" id="ARBA00014497"/>
    </source>
</evidence>
<evidence type="ECO:0000256" key="14">
    <source>
        <dbReference type="PIRSR" id="PIRSR607702-1"/>
    </source>
</evidence>
<reference evidence="16" key="3">
    <citation type="submission" date="2025-09" db="UniProtKB">
        <authorList>
            <consortium name="Ensembl"/>
        </authorList>
    </citation>
    <scope>IDENTIFICATION</scope>
    <source>
        <strain evidence="16">Guanapo</strain>
    </source>
</reference>
<dbReference type="EC" id="3.9.1.3" evidence="5"/>
<dbReference type="GeneTree" id="ENSGT00940000181230"/>
<dbReference type="GO" id="GO:0005829">
    <property type="term" value="C:cytosol"/>
    <property type="evidence" value="ECO:0007669"/>
    <property type="project" value="TreeGrafter"/>
</dbReference>
<evidence type="ECO:0000256" key="2">
    <source>
        <dbReference type="ARBA" id="ARBA00004496"/>
    </source>
</evidence>
<comment type="catalytic activity">
    <reaction evidence="12">
        <text>N(pros)-phospho-L-histidyl-[protein] + H2O = L-histidyl-[protein] + phosphate</text>
        <dbReference type="Rhea" id="RHEA:47964"/>
        <dbReference type="Rhea" id="RHEA-COMP:9745"/>
        <dbReference type="Rhea" id="RHEA-COMP:9746"/>
        <dbReference type="ChEBI" id="CHEBI:15377"/>
        <dbReference type="ChEBI" id="CHEBI:29979"/>
        <dbReference type="ChEBI" id="CHEBI:43474"/>
        <dbReference type="ChEBI" id="CHEBI:64837"/>
        <dbReference type="EC" id="3.9.1.3"/>
    </reaction>
</comment>
<keyword evidence="8" id="KW-0378">Hydrolase</keyword>
<dbReference type="Ensembl" id="ENSPRET00000031817.1">
    <property type="protein sequence ID" value="ENSPREP00000031459.1"/>
    <property type="gene ID" value="ENSPREG00000021306.1"/>
</dbReference>
<dbReference type="GO" id="GO:0101006">
    <property type="term" value="F:protein histidine phosphatase activity"/>
    <property type="evidence" value="ECO:0007669"/>
    <property type="project" value="UniProtKB-EC"/>
</dbReference>
<evidence type="ECO:0000256" key="15">
    <source>
        <dbReference type="PIRSR" id="PIRSR607702-2"/>
    </source>
</evidence>
<feature type="active site" description="Proton acceptor" evidence="14">
    <location>
        <position position="55"/>
    </location>
</feature>
<dbReference type="STRING" id="8081.ENSPREP00000031459"/>
<dbReference type="InterPro" id="IPR038596">
    <property type="entry name" value="Janus_sf"/>
</dbReference>